<dbReference type="PANTHER" id="PTHR42976:SF1">
    <property type="entry name" value="GH18 DOMAIN-CONTAINING PROTEIN-RELATED"/>
    <property type="match status" value="1"/>
</dbReference>
<keyword evidence="3" id="KW-1185">Reference proteome</keyword>
<feature type="signal peptide" evidence="1">
    <location>
        <begin position="1"/>
        <end position="27"/>
    </location>
</feature>
<keyword evidence="1" id="KW-0732">Signal</keyword>
<protein>
    <recommendedName>
        <fullName evidence="4">Chitinase</fullName>
    </recommendedName>
</protein>
<dbReference type="SUPFAM" id="SSF51445">
    <property type="entry name" value="(Trans)glycosidases"/>
    <property type="match status" value="1"/>
</dbReference>
<evidence type="ECO:0000256" key="1">
    <source>
        <dbReference type="SAM" id="SignalP"/>
    </source>
</evidence>
<feature type="chain" id="PRO_5045272800" description="Chitinase" evidence="1">
    <location>
        <begin position="28"/>
        <end position="356"/>
    </location>
</feature>
<dbReference type="EMBL" id="AP027732">
    <property type="protein sequence ID" value="BDZ52117.1"/>
    <property type="molecule type" value="Genomic_DNA"/>
</dbReference>
<accession>A0ABN6Y460</accession>
<dbReference type="RefSeq" id="WP_286344751.1">
    <property type="nucleotide sequence ID" value="NZ_AP027732.1"/>
</dbReference>
<dbReference type="InterPro" id="IPR052750">
    <property type="entry name" value="GH18_Chitinase"/>
</dbReference>
<dbReference type="InterPro" id="IPR017853">
    <property type="entry name" value="GH"/>
</dbReference>
<dbReference type="PANTHER" id="PTHR42976">
    <property type="entry name" value="BIFUNCTIONAL CHITINASE/LYSOZYME-RELATED"/>
    <property type="match status" value="1"/>
</dbReference>
<organism evidence="2 3">
    <name type="scientific">Frondihabitans sucicola</name>
    <dbReference type="NCBI Taxonomy" id="1268041"/>
    <lineage>
        <taxon>Bacteria</taxon>
        <taxon>Bacillati</taxon>
        <taxon>Actinomycetota</taxon>
        <taxon>Actinomycetes</taxon>
        <taxon>Micrococcales</taxon>
        <taxon>Microbacteriaceae</taxon>
        <taxon>Frondihabitans</taxon>
    </lineage>
</organism>
<reference evidence="3" key="1">
    <citation type="journal article" date="2019" name="Int. J. Syst. Evol. Microbiol.">
        <title>The Global Catalogue of Microorganisms (GCM) 10K type strain sequencing project: providing services to taxonomists for standard genome sequencing and annotation.</title>
        <authorList>
            <consortium name="The Broad Institute Genomics Platform"/>
            <consortium name="The Broad Institute Genome Sequencing Center for Infectious Disease"/>
            <person name="Wu L."/>
            <person name="Ma J."/>
        </authorList>
    </citation>
    <scope>NUCLEOTIDE SEQUENCE [LARGE SCALE GENOMIC DNA]</scope>
    <source>
        <strain evidence="3">NBRC 108728</strain>
    </source>
</reference>
<evidence type="ECO:0000313" key="3">
    <source>
        <dbReference type="Proteomes" id="UP001321486"/>
    </source>
</evidence>
<dbReference type="Proteomes" id="UP001321486">
    <property type="component" value="Chromosome"/>
</dbReference>
<sequence length="356" mass="36945">MKRLPLAAGTVAVAALAILGLAAPAQAATAAHGARPVPILPALPLPTHFSAPYVDVTAVSDLAAVSKQSGSKDLTLAFLQTPSAGSCTVDWAGDPAAPVAASTYGVAIGTIRLRGGDVIPSFGGYSADTTGTEIADSCTDVHKIALAYENVVTTYKVQRLDFDIEADSLNDAAGIQRRNQAIGEVEKWAAKTHRRVAFSYTLPSTPQGLAPSGLAVLQSAAAEGAAITTVNIMTFDYYDGLTHDMAKDAETAATALTTQLRATISPRLSNRALWQQVGVTQMIGVDDYGPAETLTVSQAKAFVAWARGAGIGSIAFWALERDNGSCPGTTGANACSGVDQPTWAFSRAFATFARWL</sequence>
<dbReference type="Gene3D" id="3.20.20.80">
    <property type="entry name" value="Glycosidases"/>
    <property type="match status" value="1"/>
</dbReference>
<evidence type="ECO:0008006" key="4">
    <source>
        <dbReference type="Google" id="ProtNLM"/>
    </source>
</evidence>
<gene>
    <name evidence="2" type="ORF">GCM10025867_43580</name>
</gene>
<proteinExistence type="predicted"/>
<name>A0ABN6Y460_9MICO</name>
<evidence type="ECO:0000313" key="2">
    <source>
        <dbReference type="EMBL" id="BDZ52117.1"/>
    </source>
</evidence>